<reference evidence="2" key="1">
    <citation type="submission" date="2014-11" db="EMBL/GenBank/DDBJ databases">
        <authorList>
            <person name="Otto D Thomas"/>
            <person name="Naeem Raeece"/>
        </authorList>
    </citation>
    <scope>NUCLEOTIDE SEQUENCE</scope>
</reference>
<organism evidence="2">
    <name type="scientific">Chromera velia CCMP2878</name>
    <dbReference type="NCBI Taxonomy" id="1169474"/>
    <lineage>
        <taxon>Eukaryota</taxon>
        <taxon>Sar</taxon>
        <taxon>Alveolata</taxon>
        <taxon>Colpodellida</taxon>
        <taxon>Chromeraceae</taxon>
        <taxon>Chromera</taxon>
    </lineage>
</organism>
<dbReference type="Pfam" id="PF00929">
    <property type="entry name" value="RNase_T"/>
    <property type="match status" value="1"/>
</dbReference>
<dbReference type="SUPFAM" id="SSF53098">
    <property type="entry name" value="Ribonuclease H-like"/>
    <property type="match status" value="1"/>
</dbReference>
<dbReference type="Gene3D" id="3.30.420.10">
    <property type="entry name" value="Ribonuclease H-like superfamily/Ribonuclease H"/>
    <property type="match status" value="1"/>
</dbReference>
<dbReference type="InterPro" id="IPR012337">
    <property type="entry name" value="RNaseH-like_sf"/>
</dbReference>
<dbReference type="InterPro" id="IPR036397">
    <property type="entry name" value="RNaseH_sf"/>
</dbReference>
<gene>
    <name evidence="2" type="ORF">Cvel_16860</name>
</gene>
<dbReference type="AlphaFoldDB" id="A0A0G4FGD4"/>
<proteinExistence type="predicted"/>
<feature type="domain" description="Exonuclease" evidence="1">
    <location>
        <begin position="10"/>
        <end position="201"/>
    </location>
</feature>
<dbReference type="VEuPathDB" id="CryptoDB:Cvel_16860"/>
<evidence type="ECO:0000259" key="1">
    <source>
        <dbReference type="Pfam" id="PF00929"/>
    </source>
</evidence>
<dbReference type="InterPro" id="IPR013520">
    <property type="entry name" value="Ribonucl_H"/>
</dbReference>
<name>A0A0G4FGD4_9ALVE</name>
<dbReference type="GO" id="GO:0003676">
    <property type="term" value="F:nucleic acid binding"/>
    <property type="evidence" value="ECO:0007669"/>
    <property type="project" value="InterPro"/>
</dbReference>
<dbReference type="EMBL" id="CDMZ01000350">
    <property type="protein sequence ID" value="CEM12359.1"/>
    <property type="molecule type" value="Genomic_DNA"/>
</dbReference>
<evidence type="ECO:0000313" key="2">
    <source>
        <dbReference type="EMBL" id="CEM12359.1"/>
    </source>
</evidence>
<protein>
    <recommendedName>
        <fullName evidence="1">Exonuclease domain-containing protein</fullName>
    </recommendedName>
</protein>
<sequence length="368" mass="40881">MKVVCRGRCVVLDLETNGFFDDKLRILEIGAVEMREGRVTGRKLSLLAHPDGVVDMAADWVQKNPAALGLLRDARARGENTTAAIEKLLKFIGTDPVVCHGNKRGETITVDEWTLNAEIRRLDFPFPVRRLSDNREVLDSMPFALRVAKEISDRGATDNRGGRWDWGGQRRFLPLADFCRMMAVTQGTEHRALSDAEATASCLQKALFEILGSLPAGPGNIRKALKTRHGSDAETAPGCKQLKSEGAFSHLALKSEVDLESRWADTVMERFHVRMVFHPDDAILKELRRLFSPSGAQKLQSVQAGLRQIILDALIGSNMFPPLEERRWLVGTAFDVDVEAPRAAALHFSPEAKGEKDAVLIVGFHLRR</sequence>
<accession>A0A0G4FGD4</accession>
<dbReference type="CDD" id="cd06127">
    <property type="entry name" value="DEDDh"/>
    <property type="match status" value="1"/>
</dbReference>